<comment type="caution">
    <text evidence="2">The sequence shown here is derived from an EMBL/GenBank/DDBJ whole genome shotgun (WGS) entry which is preliminary data.</text>
</comment>
<gene>
    <name evidence="2" type="primary">jg9114</name>
    <name evidence="2" type="ORF">PAEG_LOCUS25146</name>
</gene>
<dbReference type="AlphaFoldDB" id="A0A8S4SIP6"/>
<keyword evidence="1" id="KW-1133">Transmembrane helix</keyword>
<keyword evidence="1" id="KW-0812">Transmembrane</keyword>
<sequence>MLLRHRNSQRSKLNLEKKENWFKLGQLVDIRESISYITKYLLKMLVYECILLRVLFTVLVCYTFWNFLRFLHEVRRVCPPGLGDLRLPQLDTNSDELLPFYYN</sequence>
<organism evidence="2 3">
    <name type="scientific">Pararge aegeria aegeria</name>
    <dbReference type="NCBI Taxonomy" id="348720"/>
    <lineage>
        <taxon>Eukaryota</taxon>
        <taxon>Metazoa</taxon>
        <taxon>Ecdysozoa</taxon>
        <taxon>Arthropoda</taxon>
        <taxon>Hexapoda</taxon>
        <taxon>Insecta</taxon>
        <taxon>Pterygota</taxon>
        <taxon>Neoptera</taxon>
        <taxon>Endopterygota</taxon>
        <taxon>Lepidoptera</taxon>
        <taxon>Glossata</taxon>
        <taxon>Ditrysia</taxon>
        <taxon>Papilionoidea</taxon>
        <taxon>Nymphalidae</taxon>
        <taxon>Satyrinae</taxon>
        <taxon>Satyrini</taxon>
        <taxon>Parargina</taxon>
        <taxon>Pararge</taxon>
    </lineage>
</organism>
<protein>
    <submittedName>
        <fullName evidence="2">Jg9114 protein</fullName>
    </submittedName>
</protein>
<keyword evidence="3" id="KW-1185">Reference proteome</keyword>
<dbReference type="EMBL" id="CAKXAJ010026297">
    <property type="protein sequence ID" value="CAH2266058.1"/>
    <property type="molecule type" value="Genomic_DNA"/>
</dbReference>
<proteinExistence type="predicted"/>
<evidence type="ECO:0000313" key="2">
    <source>
        <dbReference type="EMBL" id="CAH2266058.1"/>
    </source>
</evidence>
<feature type="transmembrane region" description="Helical" evidence="1">
    <location>
        <begin position="45"/>
        <end position="65"/>
    </location>
</feature>
<reference evidence="2" key="1">
    <citation type="submission" date="2022-03" db="EMBL/GenBank/DDBJ databases">
        <authorList>
            <person name="Lindestad O."/>
        </authorList>
    </citation>
    <scope>NUCLEOTIDE SEQUENCE</scope>
</reference>
<name>A0A8S4SIP6_9NEOP</name>
<dbReference type="Proteomes" id="UP000838756">
    <property type="component" value="Unassembled WGS sequence"/>
</dbReference>
<evidence type="ECO:0000256" key="1">
    <source>
        <dbReference type="SAM" id="Phobius"/>
    </source>
</evidence>
<evidence type="ECO:0000313" key="3">
    <source>
        <dbReference type="Proteomes" id="UP000838756"/>
    </source>
</evidence>
<keyword evidence="1" id="KW-0472">Membrane</keyword>
<accession>A0A8S4SIP6</accession>